<dbReference type="InterPro" id="IPR000917">
    <property type="entry name" value="Sulfatase_N"/>
</dbReference>
<comment type="similarity">
    <text evidence="1">Belongs to the sulfatase family.</text>
</comment>
<dbReference type="Pfam" id="PF00884">
    <property type="entry name" value="Sulfatase"/>
    <property type="match status" value="1"/>
</dbReference>
<evidence type="ECO:0000313" key="3">
    <source>
        <dbReference type="EMBL" id="QDU68308.1"/>
    </source>
</evidence>
<dbReference type="Gene3D" id="3.40.720.10">
    <property type="entry name" value="Alkaline Phosphatase, subunit A"/>
    <property type="match status" value="1"/>
</dbReference>
<sequence>MTSPIASGPARAALLAIACLSAGCAEPELRRPNVVVVVIDTLRSDRLPFYGCESTHAPFLTSIAERGLVFDEAWAASSWTAPSTASLFTGLYPDQHGVKTGLVVYERTVERGRVELRLGRIPEQLETLPERFKAAGYRTFGVADNPNVCERLGFAEGFDHFETLDYAGADALCDVARDYGEELASSDAPFLLYLHLMDPHSPYHERAPWFDAEAATAQRPYAAELAAYDSEIAFADEQLARLFGELDLGDDELVVLTADHGEEFGDHGSIGHDFKLYEELLAVPLVFAGPGITGGGRSAEPVSLIDLLPTLADLCGLPPAADLDGRSLRGILEGDTATLGERLVHAERTRENLDPPRTLSAVRDGRMKLISDLSKDALELYDLERDPFELRDIEKTSPEVARGLLVELRSFERRGARVERQFAVPLDPDDESLSVLERLGYVR</sequence>
<dbReference type="PANTHER" id="PTHR42693">
    <property type="entry name" value="ARYLSULFATASE FAMILY MEMBER"/>
    <property type="match status" value="1"/>
</dbReference>
<gene>
    <name evidence="3" type="primary">betC_19</name>
    <name evidence="3" type="ORF">Pla133_34040</name>
</gene>
<name>A0A518BMV7_9BACT</name>
<dbReference type="InterPro" id="IPR017850">
    <property type="entry name" value="Alkaline_phosphatase_core_sf"/>
</dbReference>
<dbReference type="PANTHER" id="PTHR42693:SF33">
    <property type="entry name" value="ARYLSULFATASE"/>
    <property type="match status" value="1"/>
</dbReference>
<dbReference type="Gene3D" id="3.30.1120.10">
    <property type="match status" value="1"/>
</dbReference>
<feature type="domain" description="Sulfatase N-terminal" evidence="2">
    <location>
        <begin position="32"/>
        <end position="316"/>
    </location>
</feature>
<keyword evidence="4" id="KW-1185">Reference proteome</keyword>
<accession>A0A518BMV7</accession>
<dbReference type="GO" id="GO:0047753">
    <property type="term" value="F:choline-sulfatase activity"/>
    <property type="evidence" value="ECO:0007669"/>
    <property type="project" value="UniProtKB-EC"/>
</dbReference>
<evidence type="ECO:0000313" key="4">
    <source>
        <dbReference type="Proteomes" id="UP000316921"/>
    </source>
</evidence>
<dbReference type="Proteomes" id="UP000316921">
    <property type="component" value="Chromosome"/>
</dbReference>
<evidence type="ECO:0000256" key="1">
    <source>
        <dbReference type="ARBA" id="ARBA00008779"/>
    </source>
</evidence>
<evidence type="ECO:0000259" key="2">
    <source>
        <dbReference type="Pfam" id="PF00884"/>
    </source>
</evidence>
<dbReference type="KEGG" id="pbap:Pla133_34040"/>
<dbReference type="SUPFAM" id="SSF53649">
    <property type="entry name" value="Alkaline phosphatase-like"/>
    <property type="match status" value="1"/>
</dbReference>
<keyword evidence="3" id="KW-0378">Hydrolase</keyword>
<dbReference type="InterPro" id="IPR050738">
    <property type="entry name" value="Sulfatase"/>
</dbReference>
<dbReference type="EC" id="3.1.6.6" evidence="3"/>
<organism evidence="3 4">
    <name type="scientific">Engelhardtia mirabilis</name>
    <dbReference type="NCBI Taxonomy" id="2528011"/>
    <lineage>
        <taxon>Bacteria</taxon>
        <taxon>Pseudomonadati</taxon>
        <taxon>Planctomycetota</taxon>
        <taxon>Planctomycetia</taxon>
        <taxon>Planctomycetia incertae sedis</taxon>
        <taxon>Engelhardtia</taxon>
    </lineage>
</organism>
<dbReference type="RefSeq" id="WP_419191624.1">
    <property type="nucleotide sequence ID" value="NZ_CP036287.1"/>
</dbReference>
<dbReference type="EMBL" id="CP036287">
    <property type="protein sequence ID" value="QDU68308.1"/>
    <property type="molecule type" value="Genomic_DNA"/>
</dbReference>
<proteinExistence type="inferred from homology"/>
<dbReference type="CDD" id="cd16148">
    <property type="entry name" value="sulfatase_like"/>
    <property type="match status" value="1"/>
</dbReference>
<dbReference type="AlphaFoldDB" id="A0A518BMV7"/>
<dbReference type="GO" id="GO:0004065">
    <property type="term" value="F:arylsulfatase activity"/>
    <property type="evidence" value="ECO:0007669"/>
    <property type="project" value="TreeGrafter"/>
</dbReference>
<reference evidence="3 4" key="1">
    <citation type="submission" date="2019-02" db="EMBL/GenBank/DDBJ databases">
        <title>Deep-cultivation of Planctomycetes and their phenomic and genomic characterization uncovers novel biology.</title>
        <authorList>
            <person name="Wiegand S."/>
            <person name="Jogler M."/>
            <person name="Boedeker C."/>
            <person name="Pinto D."/>
            <person name="Vollmers J."/>
            <person name="Rivas-Marin E."/>
            <person name="Kohn T."/>
            <person name="Peeters S.H."/>
            <person name="Heuer A."/>
            <person name="Rast P."/>
            <person name="Oberbeckmann S."/>
            <person name="Bunk B."/>
            <person name="Jeske O."/>
            <person name="Meyerdierks A."/>
            <person name="Storesund J.E."/>
            <person name="Kallscheuer N."/>
            <person name="Luecker S."/>
            <person name="Lage O.M."/>
            <person name="Pohl T."/>
            <person name="Merkel B.J."/>
            <person name="Hornburger P."/>
            <person name="Mueller R.-W."/>
            <person name="Bruemmer F."/>
            <person name="Labrenz M."/>
            <person name="Spormann A.M."/>
            <person name="Op den Camp H."/>
            <person name="Overmann J."/>
            <person name="Amann R."/>
            <person name="Jetten M.S.M."/>
            <person name="Mascher T."/>
            <person name="Medema M.H."/>
            <person name="Devos D.P."/>
            <person name="Kaster A.-K."/>
            <person name="Ovreas L."/>
            <person name="Rohde M."/>
            <person name="Galperin M.Y."/>
            <person name="Jogler C."/>
        </authorList>
    </citation>
    <scope>NUCLEOTIDE SEQUENCE [LARGE SCALE GENOMIC DNA]</scope>
    <source>
        <strain evidence="3 4">Pla133</strain>
    </source>
</reference>
<protein>
    <submittedName>
        <fullName evidence="3">Choline-sulfatase</fullName>
        <ecNumber evidence="3">3.1.6.6</ecNumber>
    </submittedName>
</protein>